<accession>A0A976AAS7</accession>
<dbReference type="EMBL" id="OFSN01000019">
    <property type="protein sequence ID" value="SOY72032.1"/>
    <property type="molecule type" value="Genomic_DNA"/>
</dbReference>
<name>A0A976AAS7_9BURK</name>
<dbReference type="AlphaFoldDB" id="A0A976AAS7"/>
<dbReference type="Proteomes" id="UP000257016">
    <property type="component" value="Unassembled WGS sequence"/>
</dbReference>
<sequence>MASHVCGAIQRRQKRIDRSVINSSFYAFS</sequence>
<organism evidence="1 2">
    <name type="scientific">Cupriavidus taiwanensis</name>
    <dbReference type="NCBI Taxonomy" id="164546"/>
    <lineage>
        <taxon>Bacteria</taxon>
        <taxon>Pseudomonadati</taxon>
        <taxon>Pseudomonadota</taxon>
        <taxon>Betaproteobacteria</taxon>
        <taxon>Burkholderiales</taxon>
        <taxon>Burkholderiaceae</taxon>
        <taxon>Cupriavidus</taxon>
    </lineage>
</organism>
<gene>
    <name evidence="1" type="ORF">CBM2586_B130752</name>
</gene>
<evidence type="ECO:0000313" key="1">
    <source>
        <dbReference type="EMBL" id="SOY72032.1"/>
    </source>
</evidence>
<protein>
    <recommendedName>
        <fullName evidence="3">Transposase</fullName>
    </recommendedName>
</protein>
<proteinExistence type="predicted"/>
<reference evidence="1 2" key="1">
    <citation type="submission" date="2018-01" db="EMBL/GenBank/DDBJ databases">
        <authorList>
            <person name="Clerissi C."/>
        </authorList>
    </citation>
    <scope>NUCLEOTIDE SEQUENCE [LARGE SCALE GENOMIC DNA]</scope>
    <source>
        <strain evidence="1">Cupriavidus taiwanensis LMG 19430</strain>
    </source>
</reference>
<evidence type="ECO:0000313" key="2">
    <source>
        <dbReference type="Proteomes" id="UP000257016"/>
    </source>
</evidence>
<comment type="caution">
    <text evidence="1">The sequence shown here is derived from an EMBL/GenBank/DDBJ whole genome shotgun (WGS) entry which is preliminary data.</text>
</comment>
<evidence type="ECO:0008006" key="3">
    <source>
        <dbReference type="Google" id="ProtNLM"/>
    </source>
</evidence>